<dbReference type="EMBL" id="RBNI01012454">
    <property type="protein sequence ID" value="RUP42774.1"/>
    <property type="molecule type" value="Genomic_DNA"/>
</dbReference>
<accession>A0A433CW76</accession>
<name>A0A433CW76_9FUNG</name>
<evidence type="ECO:0000313" key="2">
    <source>
        <dbReference type="Proteomes" id="UP000268093"/>
    </source>
</evidence>
<comment type="caution">
    <text evidence="1">The sequence shown here is derived from an EMBL/GenBank/DDBJ whole genome shotgun (WGS) entry which is preliminary data.</text>
</comment>
<gene>
    <name evidence="1" type="ORF">BC936DRAFT_138106</name>
</gene>
<sequence length="64" mass="7331">MSEAAIKVLWARGADPWKRHAKNMTELPIALLRMLPEMPAVVLNNHGCSADRCHIYFVDRKFLP</sequence>
<proteinExistence type="predicted"/>
<keyword evidence="2" id="KW-1185">Reference proteome</keyword>
<evidence type="ECO:0000313" key="1">
    <source>
        <dbReference type="EMBL" id="RUP42774.1"/>
    </source>
</evidence>
<organism evidence="1 2">
    <name type="scientific">Jimgerdemannia flammicorona</name>
    <dbReference type="NCBI Taxonomy" id="994334"/>
    <lineage>
        <taxon>Eukaryota</taxon>
        <taxon>Fungi</taxon>
        <taxon>Fungi incertae sedis</taxon>
        <taxon>Mucoromycota</taxon>
        <taxon>Mucoromycotina</taxon>
        <taxon>Endogonomycetes</taxon>
        <taxon>Endogonales</taxon>
        <taxon>Endogonaceae</taxon>
        <taxon>Jimgerdemannia</taxon>
    </lineage>
</organism>
<reference evidence="1 2" key="1">
    <citation type="journal article" date="2018" name="New Phytol.">
        <title>Phylogenomics of Endogonaceae and evolution of mycorrhizas within Mucoromycota.</title>
        <authorList>
            <person name="Chang Y."/>
            <person name="Desiro A."/>
            <person name="Na H."/>
            <person name="Sandor L."/>
            <person name="Lipzen A."/>
            <person name="Clum A."/>
            <person name="Barry K."/>
            <person name="Grigoriev I.V."/>
            <person name="Martin F.M."/>
            <person name="Stajich J.E."/>
            <person name="Smith M.E."/>
            <person name="Bonito G."/>
            <person name="Spatafora J.W."/>
        </authorList>
    </citation>
    <scope>NUCLEOTIDE SEQUENCE [LARGE SCALE GENOMIC DNA]</scope>
    <source>
        <strain evidence="1 2">GMNB39</strain>
    </source>
</reference>
<dbReference type="Proteomes" id="UP000268093">
    <property type="component" value="Unassembled WGS sequence"/>
</dbReference>
<dbReference type="AlphaFoldDB" id="A0A433CW76"/>
<protein>
    <submittedName>
        <fullName evidence="1">Uncharacterized protein</fullName>
    </submittedName>
</protein>